<protein>
    <recommendedName>
        <fullName evidence="6">Profilin</fullName>
    </recommendedName>
</protein>
<evidence type="ECO:0000313" key="8">
    <source>
        <dbReference type="Proteomes" id="UP000325780"/>
    </source>
</evidence>
<dbReference type="GO" id="GO:0005856">
    <property type="term" value="C:cytoskeleton"/>
    <property type="evidence" value="ECO:0007669"/>
    <property type="project" value="UniProtKB-SubCell"/>
</dbReference>
<gene>
    <name evidence="7" type="ORF">BDV25DRAFT_155416</name>
</gene>
<name>A0A5N6TUB1_ASPAV</name>
<evidence type="ECO:0000256" key="6">
    <source>
        <dbReference type="RuleBase" id="RU003909"/>
    </source>
</evidence>
<keyword evidence="3" id="KW-0963">Cytoplasm</keyword>
<dbReference type="PANTHER" id="PTHR11604">
    <property type="entry name" value="PROFILIN"/>
    <property type="match status" value="1"/>
</dbReference>
<dbReference type="OrthoDB" id="421374at2759"/>
<dbReference type="GO" id="GO:0005938">
    <property type="term" value="C:cell cortex"/>
    <property type="evidence" value="ECO:0007669"/>
    <property type="project" value="TreeGrafter"/>
</dbReference>
<accession>A0A5N6TUB1</accession>
<dbReference type="SUPFAM" id="SSF55770">
    <property type="entry name" value="Profilin (actin-binding protein)"/>
    <property type="match status" value="1"/>
</dbReference>
<dbReference type="InterPro" id="IPR005455">
    <property type="entry name" value="PFN_euk"/>
</dbReference>
<dbReference type="Proteomes" id="UP000325780">
    <property type="component" value="Unassembled WGS sequence"/>
</dbReference>
<evidence type="ECO:0000256" key="3">
    <source>
        <dbReference type="ARBA" id="ARBA00022490"/>
    </source>
</evidence>
<keyword evidence="4 6" id="KW-0009">Actin-binding</keyword>
<dbReference type="AlphaFoldDB" id="A0A5N6TUB1"/>
<dbReference type="CDD" id="cd00148">
    <property type="entry name" value="PROF"/>
    <property type="match status" value="1"/>
</dbReference>
<sequence length="131" mass="14177">MGQHSDVWQVYVDSSLMGSGQFDKAAILSYDLSGVEASSPGFEISPEELKHLAGAFANPDVPFQEGVFLNQEKFVAILANDRSIYAKKGKEGVVIVKAKSCVIFVHHPETVQTPNAAVTVEGVADYINQYS</sequence>
<dbReference type="Gene3D" id="3.30.450.30">
    <property type="entry name" value="Dynein light chain 2a, cytoplasmic"/>
    <property type="match status" value="1"/>
</dbReference>
<proteinExistence type="inferred from homology"/>
<dbReference type="EMBL" id="ML742109">
    <property type="protein sequence ID" value="KAE8149887.1"/>
    <property type="molecule type" value="Genomic_DNA"/>
</dbReference>
<comment type="subcellular location">
    <subcellularLocation>
        <location evidence="1">Cytoplasm</location>
        <location evidence="1">Cytoskeleton</location>
    </subcellularLocation>
</comment>
<reference evidence="7 8" key="1">
    <citation type="submission" date="2019-04" db="EMBL/GenBank/DDBJ databases">
        <title>Friends and foes A comparative genomics study of 23 Aspergillus species from section Flavi.</title>
        <authorList>
            <consortium name="DOE Joint Genome Institute"/>
            <person name="Kjaerbolling I."/>
            <person name="Vesth T."/>
            <person name="Frisvad J.C."/>
            <person name="Nybo J.L."/>
            <person name="Theobald S."/>
            <person name="Kildgaard S."/>
            <person name="Isbrandt T."/>
            <person name="Kuo A."/>
            <person name="Sato A."/>
            <person name="Lyhne E.K."/>
            <person name="Kogle M.E."/>
            <person name="Wiebenga A."/>
            <person name="Kun R.S."/>
            <person name="Lubbers R.J."/>
            <person name="Makela M.R."/>
            <person name="Barry K."/>
            <person name="Chovatia M."/>
            <person name="Clum A."/>
            <person name="Daum C."/>
            <person name="Haridas S."/>
            <person name="He G."/>
            <person name="LaButti K."/>
            <person name="Lipzen A."/>
            <person name="Mondo S."/>
            <person name="Riley R."/>
            <person name="Salamov A."/>
            <person name="Simmons B.A."/>
            <person name="Magnuson J.K."/>
            <person name="Henrissat B."/>
            <person name="Mortensen U.H."/>
            <person name="Larsen T.O."/>
            <person name="Devries R.P."/>
            <person name="Grigoriev I.V."/>
            <person name="Machida M."/>
            <person name="Baker S.E."/>
            <person name="Andersen M.R."/>
        </authorList>
    </citation>
    <scope>NUCLEOTIDE SEQUENCE [LARGE SCALE GENOMIC DNA]</scope>
    <source>
        <strain evidence="7 8">IBT 18842</strain>
    </source>
</reference>
<organism evidence="7 8">
    <name type="scientific">Aspergillus avenaceus</name>
    <dbReference type="NCBI Taxonomy" id="36643"/>
    <lineage>
        <taxon>Eukaryota</taxon>
        <taxon>Fungi</taxon>
        <taxon>Dikarya</taxon>
        <taxon>Ascomycota</taxon>
        <taxon>Pezizomycotina</taxon>
        <taxon>Eurotiomycetes</taxon>
        <taxon>Eurotiomycetidae</taxon>
        <taxon>Eurotiales</taxon>
        <taxon>Aspergillaceae</taxon>
        <taxon>Aspergillus</taxon>
        <taxon>Aspergillus subgen. Circumdati</taxon>
    </lineage>
</organism>
<dbReference type="InterPro" id="IPR048278">
    <property type="entry name" value="PFN"/>
</dbReference>
<keyword evidence="8" id="KW-1185">Reference proteome</keyword>
<evidence type="ECO:0000256" key="2">
    <source>
        <dbReference type="ARBA" id="ARBA00010058"/>
    </source>
</evidence>
<evidence type="ECO:0000313" key="7">
    <source>
        <dbReference type="EMBL" id="KAE8149887.1"/>
    </source>
</evidence>
<comment type="similarity">
    <text evidence="2 6">Belongs to the profilin family.</text>
</comment>
<evidence type="ECO:0000256" key="4">
    <source>
        <dbReference type="ARBA" id="ARBA00023203"/>
    </source>
</evidence>
<dbReference type="SMART" id="SM00392">
    <property type="entry name" value="PROF"/>
    <property type="match status" value="1"/>
</dbReference>
<dbReference type="GO" id="GO:0003785">
    <property type="term" value="F:actin monomer binding"/>
    <property type="evidence" value="ECO:0007669"/>
    <property type="project" value="TreeGrafter"/>
</dbReference>
<dbReference type="PANTHER" id="PTHR11604:SF0">
    <property type="entry name" value="PROFILIN"/>
    <property type="match status" value="1"/>
</dbReference>
<dbReference type="Pfam" id="PF00235">
    <property type="entry name" value="Profilin"/>
    <property type="match status" value="1"/>
</dbReference>
<evidence type="ECO:0000256" key="5">
    <source>
        <dbReference type="ARBA" id="ARBA00023212"/>
    </source>
</evidence>
<keyword evidence="5" id="KW-0206">Cytoskeleton</keyword>
<dbReference type="PRINTS" id="PR00392">
    <property type="entry name" value="PROFILIN"/>
</dbReference>
<dbReference type="InterPro" id="IPR036140">
    <property type="entry name" value="PFN_sf"/>
</dbReference>
<evidence type="ECO:0000256" key="1">
    <source>
        <dbReference type="ARBA" id="ARBA00004245"/>
    </source>
</evidence>